<evidence type="ECO:0000313" key="1">
    <source>
        <dbReference type="Proteomes" id="UP000515160"/>
    </source>
</evidence>
<name>A0A9C6T661_DROAB</name>
<proteinExistence type="predicted"/>
<protein>
    <submittedName>
        <fullName evidence="2">Uncharacterized protein LOC117570635 isoform X1</fullName>
    </submittedName>
</protein>
<gene>
    <name evidence="2" type="primary">LOC117570635</name>
</gene>
<dbReference type="GeneID" id="117570635"/>
<keyword evidence="1" id="KW-1185">Reference proteome</keyword>
<accession>A0A9C6T661</accession>
<sequence length="64" mass="7303">MVGGSKYKKKKKCEIKRCVLAAENGKWRTASSKQRATSGEWESGERRVESMRMVVEWHSSAQLS</sequence>
<evidence type="ECO:0000313" key="2">
    <source>
        <dbReference type="RefSeq" id="XP_051860542.1"/>
    </source>
</evidence>
<organism evidence="1 2">
    <name type="scientific">Drosophila albomicans</name>
    <name type="common">Fruit fly</name>
    <dbReference type="NCBI Taxonomy" id="7291"/>
    <lineage>
        <taxon>Eukaryota</taxon>
        <taxon>Metazoa</taxon>
        <taxon>Ecdysozoa</taxon>
        <taxon>Arthropoda</taxon>
        <taxon>Hexapoda</taxon>
        <taxon>Insecta</taxon>
        <taxon>Pterygota</taxon>
        <taxon>Neoptera</taxon>
        <taxon>Endopterygota</taxon>
        <taxon>Diptera</taxon>
        <taxon>Brachycera</taxon>
        <taxon>Muscomorpha</taxon>
        <taxon>Ephydroidea</taxon>
        <taxon>Drosophilidae</taxon>
        <taxon>Drosophila</taxon>
    </lineage>
</organism>
<reference evidence="2" key="1">
    <citation type="submission" date="2025-08" db="UniProtKB">
        <authorList>
            <consortium name="RefSeq"/>
        </authorList>
    </citation>
    <scope>IDENTIFICATION</scope>
    <source>
        <strain evidence="2">15112-1751.03</strain>
        <tissue evidence="2">Whole Adult</tissue>
    </source>
</reference>
<dbReference type="RefSeq" id="XP_051860542.1">
    <property type="nucleotide sequence ID" value="XM_052004582.1"/>
</dbReference>
<dbReference type="Proteomes" id="UP000515160">
    <property type="component" value="Chromosome 3"/>
</dbReference>
<dbReference type="AlphaFoldDB" id="A0A9C6T661"/>